<dbReference type="EC" id="5.1.1.3" evidence="2 7"/>
<comment type="catalytic activity">
    <reaction evidence="1 7">
        <text>L-glutamate = D-glutamate</text>
        <dbReference type="Rhea" id="RHEA:12813"/>
        <dbReference type="ChEBI" id="CHEBI:29985"/>
        <dbReference type="ChEBI" id="CHEBI:29986"/>
        <dbReference type="EC" id="5.1.1.3"/>
    </reaction>
</comment>
<keyword evidence="3 7" id="KW-0133">Cell shape</keyword>
<dbReference type="InterPro" id="IPR033134">
    <property type="entry name" value="Asp/Glu_racemase_AS_2"/>
</dbReference>
<keyword evidence="5 7" id="KW-0413">Isomerase</keyword>
<feature type="binding site" evidence="7">
    <location>
        <begin position="89"/>
        <end position="90"/>
    </location>
    <ligand>
        <name>substrate</name>
    </ligand>
</feature>
<proteinExistence type="inferred from homology"/>
<dbReference type="HAMAP" id="MF_00258">
    <property type="entry name" value="Glu_racemase"/>
    <property type="match status" value="1"/>
</dbReference>
<evidence type="ECO:0000256" key="5">
    <source>
        <dbReference type="ARBA" id="ARBA00023235"/>
    </source>
</evidence>
<reference evidence="8 9" key="1">
    <citation type="submission" date="2021-01" db="EMBL/GenBank/DDBJ databases">
        <title>Whole genome shotgun sequence of Cellulomonas phragmiteti NBRC 110785.</title>
        <authorList>
            <person name="Komaki H."/>
            <person name="Tamura T."/>
        </authorList>
    </citation>
    <scope>NUCLEOTIDE SEQUENCE [LARGE SCALE GENOMIC DNA]</scope>
    <source>
        <strain evidence="8 9">NBRC 110785</strain>
    </source>
</reference>
<dbReference type="InterPro" id="IPR004391">
    <property type="entry name" value="Glu_race"/>
</dbReference>
<evidence type="ECO:0000256" key="1">
    <source>
        <dbReference type="ARBA" id="ARBA00001602"/>
    </source>
</evidence>
<comment type="caution">
    <text evidence="8">The sequence shown here is derived from an EMBL/GenBank/DDBJ whole genome shotgun (WGS) entry which is preliminary data.</text>
</comment>
<accession>A0ABQ4DG35</accession>
<name>A0ABQ4DG35_9CELL</name>
<dbReference type="SUPFAM" id="SSF53681">
    <property type="entry name" value="Aspartate/glutamate racemase"/>
    <property type="match status" value="2"/>
</dbReference>
<evidence type="ECO:0000256" key="4">
    <source>
        <dbReference type="ARBA" id="ARBA00022984"/>
    </source>
</evidence>
<dbReference type="PANTHER" id="PTHR21198:SF2">
    <property type="entry name" value="GLUTAMATE RACEMASE"/>
    <property type="match status" value="1"/>
</dbReference>
<comment type="function">
    <text evidence="7">Provides the (R)-glutamate required for cell wall biosynthesis.</text>
</comment>
<feature type="binding site" evidence="7">
    <location>
        <begin position="57"/>
        <end position="58"/>
    </location>
    <ligand>
        <name>substrate</name>
    </ligand>
</feature>
<feature type="active site" description="Proton donor/acceptor" evidence="7">
    <location>
        <position position="201"/>
    </location>
</feature>
<evidence type="ECO:0000313" key="9">
    <source>
        <dbReference type="Proteomes" id="UP000614741"/>
    </source>
</evidence>
<dbReference type="PROSITE" id="PS00924">
    <property type="entry name" value="ASP_GLU_RACEMASE_2"/>
    <property type="match status" value="1"/>
</dbReference>
<evidence type="ECO:0000256" key="6">
    <source>
        <dbReference type="ARBA" id="ARBA00023316"/>
    </source>
</evidence>
<dbReference type="PANTHER" id="PTHR21198">
    <property type="entry name" value="GLUTAMATE RACEMASE"/>
    <property type="match status" value="1"/>
</dbReference>
<dbReference type="EMBL" id="BONP01000001">
    <property type="protein sequence ID" value="GIG38297.1"/>
    <property type="molecule type" value="Genomic_DNA"/>
</dbReference>
<feature type="binding site" evidence="7">
    <location>
        <begin position="202"/>
        <end position="203"/>
    </location>
    <ligand>
        <name>substrate</name>
    </ligand>
</feature>
<protein>
    <recommendedName>
        <fullName evidence="2 7">Glutamate racemase</fullName>
        <ecNumber evidence="2 7">5.1.1.3</ecNumber>
    </recommendedName>
</protein>
<evidence type="ECO:0000256" key="7">
    <source>
        <dbReference type="HAMAP-Rule" id="MF_00258"/>
    </source>
</evidence>
<keyword evidence="9" id="KW-1185">Reference proteome</keyword>
<dbReference type="NCBIfam" id="TIGR00067">
    <property type="entry name" value="glut_race"/>
    <property type="match status" value="1"/>
</dbReference>
<dbReference type="Pfam" id="PF01177">
    <property type="entry name" value="Asp_Glu_race"/>
    <property type="match status" value="1"/>
</dbReference>
<dbReference type="Gene3D" id="3.40.50.1860">
    <property type="match status" value="2"/>
</dbReference>
<sequence length="285" mass="29824">MAERAGVGPAASLGRVSDAPIGIFDSGVGGLTVARSILDQLPHESTLYIGDTLNAPYGPKPLAAVRAHALEIMDDLVDAGVKMLVIACNSASAAVLRDARERYTLRRGLPVVEVVLPAARRAVAATRNGRIGVIGTRATIDSRAYDDAFAVAGVDLTSRACPRFVELVEAGVTSGPDALATAHEYLDPVRAAGVDTLVLGCTHYPLLTGVISYVMGEQVTLVSSAEETAKDVYRTLVAHDLERDPAAGPAAHRFLATGDPGSFATLARRFLGPEVESVETRGALR</sequence>
<dbReference type="InterPro" id="IPR015942">
    <property type="entry name" value="Asp/Glu/hydantoin_racemase"/>
</dbReference>
<keyword evidence="4 7" id="KW-0573">Peptidoglycan synthesis</keyword>
<evidence type="ECO:0000256" key="3">
    <source>
        <dbReference type="ARBA" id="ARBA00022960"/>
    </source>
</evidence>
<comment type="pathway">
    <text evidence="7">Cell wall biogenesis; peptidoglycan biosynthesis.</text>
</comment>
<evidence type="ECO:0000313" key="8">
    <source>
        <dbReference type="EMBL" id="GIG38297.1"/>
    </source>
</evidence>
<feature type="binding site" evidence="7">
    <location>
        <begin position="25"/>
        <end position="26"/>
    </location>
    <ligand>
        <name>substrate</name>
    </ligand>
</feature>
<dbReference type="Proteomes" id="UP000614741">
    <property type="component" value="Unassembled WGS sequence"/>
</dbReference>
<dbReference type="InterPro" id="IPR018187">
    <property type="entry name" value="Asp/Glu_racemase_AS_1"/>
</dbReference>
<feature type="active site" description="Proton donor/acceptor" evidence="7">
    <location>
        <position position="88"/>
    </location>
</feature>
<gene>
    <name evidence="7 8" type="primary">murI</name>
    <name evidence="8" type="ORF">Cph01nite_00590</name>
</gene>
<dbReference type="InterPro" id="IPR001920">
    <property type="entry name" value="Asp/Glu_race"/>
</dbReference>
<comment type="similarity">
    <text evidence="7">Belongs to the aspartate/glutamate racemases family.</text>
</comment>
<evidence type="ECO:0000256" key="2">
    <source>
        <dbReference type="ARBA" id="ARBA00013090"/>
    </source>
</evidence>
<organism evidence="8 9">
    <name type="scientific">Cellulomonas phragmiteti</name>
    <dbReference type="NCBI Taxonomy" id="478780"/>
    <lineage>
        <taxon>Bacteria</taxon>
        <taxon>Bacillati</taxon>
        <taxon>Actinomycetota</taxon>
        <taxon>Actinomycetes</taxon>
        <taxon>Micrococcales</taxon>
        <taxon>Cellulomonadaceae</taxon>
        <taxon>Cellulomonas</taxon>
    </lineage>
</organism>
<dbReference type="PROSITE" id="PS00923">
    <property type="entry name" value="ASP_GLU_RACEMASE_1"/>
    <property type="match status" value="1"/>
</dbReference>
<keyword evidence="6 7" id="KW-0961">Cell wall biogenesis/degradation</keyword>